<dbReference type="AlphaFoldDB" id="A0A917JD71"/>
<comment type="caution">
    <text evidence="4">The sequence shown here is derived from an EMBL/GenBank/DDBJ whole genome shotgun (WGS) entry which is preliminary data.</text>
</comment>
<keyword evidence="1" id="KW-0812">Transmembrane</keyword>
<protein>
    <submittedName>
        <fullName evidence="4">Cell wall surface anchor protein</fullName>
    </submittedName>
</protein>
<proteinExistence type="predicted"/>
<evidence type="ECO:0000313" key="5">
    <source>
        <dbReference type="Proteomes" id="UP000622610"/>
    </source>
</evidence>
<dbReference type="Pfam" id="PF11797">
    <property type="entry name" value="WxLIP_HBD"/>
    <property type="match status" value="1"/>
</dbReference>
<keyword evidence="1" id="KW-0472">Membrane</keyword>
<feature type="transmembrane region" description="Helical" evidence="1">
    <location>
        <begin position="303"/>
        <end position="325"/>
    </location>
</feature>
<accession>A0A917JD71</accession>
<dbReference type="InterPro" id="IPR010317">
    <property type="entry name" value="WxLIP_PGBD"/>
</dbReference>
<evidence type="ECO:0000256" key="1">
    <source>
        <dbReference type="SAM" id="Phobius"/>
    </source>
</evidence>
<evidence type="ECO:0000259" key="2">
    <source>
        <dbReference type="Pfam" id="PF06030"/>
    </source>
</evidence>
<dbReference type="InterPro" id="IPR021759">
    <property type="entry name" value="WxLIP_HBD"/>
</dbReference>
<reference evidence="4" key="2">
    <citation type="submission" date="2020-09" db="EMBL/GenBank/DDBJ databases">
        <authorList>
            <person name="Sun Q."/>
            <person name="Sedlacek I."/>
        </authorList>
    </citation>
    <scope>NUCLEOTIDE SEQUENCE</scope>
    <source>
        <strain evidence="4">CCM 8433</strain>
    </source>
</reference>
<reference evidence="4" key="1">
    <citation type="journal article" date="2014" name="Int. J. Syst. Evol. Microbiol.">
        <title>Complete genome sequence of Corynebacterium casei LMG S-19264T (=DSM 44701T), isolated from a smear-ripened cheese.</title>
        <authorList>
            <consortium name="US DOE Joint Genome Institute (JGI-PGF)"/>
            <person name="Walter F."/>
            <person name="Albersmeier A."/>
            <person name="Kalinowski J."/>
            <person name="Ruckert C."/>
        </authorList>
    </citation>
    <scope>NUCLEOTIDE SEQUENCE</scope>
    <source>
        <strain evidence="4">CCM 8433</strain>
    </source>
</reference>
<dbReference type="Pfam" id="PF06030">
    <property type="entry name" value="WxLIP_PGBD"/>
    <property type="match status" value="1"/>
</dbReference>
<keyword evidence="1" id="KW-1133">Transmembrane helix</keyword>
<feature type="domain" description="WxL Interacting Protein host binding" evidence="3">
    <location>
        <begin position="162"/>
        <end position="292"/>
    </location>
</feature>
<dbReference type="Proteomes" id="UP000622610">
    <property type="component" value="Unassembled WGS sequence"/>
</dbReference>
<dbReference type="EMBL" id="BMDT01000001">
    <property type="protein sequence ID" value="GGI64693.1"/>
    <property type="molecule type" value="Genomic_DNA"/>
</dbReference>
<gene>
    <name evidence="4" type="ORF">GCM10011482_03470</name>
</gene>
<evidence type="ECO:0000259" key="3">
    <source>
        <dbReference type="Pfam" id="PF11797"/>
    </source>
</evidence>
<evidence type="ECO:0000313" key="4">
    <source>
        <dbReference type="EMBL" id="GGI64693.1"/>
    </source>
</evidence>
<name>A0A917JD71_9ENTE</name>
<keyword evidence="5" id="KW-1185">Reference proteome</keyword>
<feature type="domain" description="WxL Interacting Protein peptidoglycan binding" evidence="2">
    <location>
        <begin position="33"/>
        <end position="153"/>
    </location>
</feature>
<organism evidence="4 5">
    <name type="scientific">Enterococcus alcedinis</name>
    <dbReference type="NCBI Taxonomy" id="1274384"/>
    <lineage>
        <taxon>Bacteria</taxon>
        <taxon>Bacillati</taxon>
        <taxon>Bacillota</taxon>
        <taxon>Bacilli</taxon>
        <taxon>Lactobacillales</taxon>
        <taxon>Enterococcaceae</taxon>
        <taxon>Enterococcus</taxon>
    </lineage>
</organism>
<dbReference type="RefSeq" id="WP_188366532.1">
    <property type="nucleotide sequence ID" value="NZ_BMDT01000001.1"/>
</dbReference>
<sequence length="339" mass="38060">MRSYLVKGLYSLLMFGSLFFPSNIVFSNTLNSFDVNIQPPEEQVEKQLRYYDLQLKPSQTITLPVALTNKNETELTLELSFHQATNNSNGTIVYTNSELESAAAAVYNIEDFVNISRKKVTLNAKETKNILVEIKMPDEKFEGVLAGGVYIKEVGSDAFDGNIQNLFARELAILLRSNTQPVAPELKIGKAYSQHVNGRNAIGLHIENLSPTYTETVKFSYTIEKDSEPTTFHGEKEIRLAPNALLDYTISLEGTTFEPGEYKIKTTLVHGEQRWEGSPTFTIENTEAKNLNAADVSLEQPDFPWRLIIIAIVVLLLVVVVLSLIKKNKQLRQALESKQ</sequence>